<evidence type="ECO:0000313" key="1">
    <source>
        <dbReference type="EMBL" id="CAB4162469.1"/>
    </source>
</evidence>
<organism evidence="1">
    <name type="scientific">uncultured Caudovirales phage</name>
    <dbReference type="NCBI Taxonomy" id="2100421"/>
    <lineage>
        <taxon>Viruses</taxon>
        <taxon>Duplodnaviria</taxon>
        <taxon>Heunggongvirae</taxon>
        <taxon>Uroviricota</taxon>
        <taxon>Caudoviricetes</taxon>
        <taxon>Peduoviridae</taxon>
        <taxon>Maltschvirus</taxon>
        <taxon>Maltschvirus maltsch</taxon>
    </lineage>
</organism>
<dbReference type="EMBL" id="LR796725">
    <property type="protein sequence ID" value="CAB4162469.1"/>
    <property type="molecule type" value="Genomic_DNA"/>
</dbReference>
<gene>
    <name evidence="1" type="ORF">UFOVP775_43</name>
</gene>
<name>A0A6J5NSW5_9CAUD</name>
<protein>
    <submittedName>
        <fullName evidence="1">Uncharacterized protein</fullName>
    </submittedName>
</protein>
<proteinExistence type="predicted"/>
<sequence>MTAGYNDRTCTNGKGGIKSVMLFPLGNVTSANVNTSNEVDTLTVSGEVFLYKLKSNLSSYTAPIRVNKGNGTLWYEQTLTMILASDTKELRNEIHLLGQNEVVALVEKADGTIVALGFGEGLQIAEASAYGSGVLKSDRLGHDIIMGGLENDPVPDVDPIIYNTLIGQQSPSI</sequence>
<accession>A0A6J5NSW5</accession>
<reference evidence="1" key="1">
    <citation type="submission" date="2020-04" db="EMBL/GenBank/DDBJ databases">
        <authorList>
            <person name="Chiriac C."/>
            <person name="Salcher M."/>
            <person name="Ghai R."/>
            <person name="Kavagutti S V."/>
        </authorList>
    </citation>
    <scope>NUCLEOTIDE SEQUENCE</scope>
</reference>